<dbReference type="Pfam" id="PF04172">
    <property type="entry name" value="LrgB"/>
    <property type="match status" value="1"/>
</dbReference>
<feature type="transmembrane region" description="Helical" evidence="6">
    <location>
        <begin position="6"/>
        <end position="24"/>
    </location>
</feature>
<dbReference type="GO" id="GO:0005886">
    <property type="term" value="C:plasma membrane"/>
    <property type="evidence" value="ECO:0007669"/>
    <property type="project" value="UniProtKB-SubCell"/>
</dbReference>
<accession>A0A929MQW7</accession>
<feature type="transmembrane region" description="Helical" evidence="6">
    <location>
        <begin position="64"/>
        <end position="82"/>
    </location>
</feature>
<evidence type="ECO:0000256" key="1">
    <source>
        <dbReference type="ARBA" id="ARBA00004651"/>
    </source>
</evidence>
<comment type="caution">
    <text evidence="7">The sequence shown here is derived from an EMBL/GenBank/DDBJ whole genome shotgun (WGS) entry which is preliminary data.</text>
</comment>
<evidence type="ECO:0000256" key="4">
    <source>
        <dbReference type="ARBA" id="ARBA00022989"/>
    </source>
</evidence>
<dbReference type="AlphaFoldDB" id="A0A929MQW7"/>
<organism evidence="7 8">
    <name type="scientific">Abiotrophia defectiva</name>
    <name type="common">Streptococcus defectivus</name>
    <dbReference type="NCBI Taxonomy" id="46125"/>
    <lineage>
        <taxon>Bacteria</taxon>
        <taxon>Bacillati</taxon>
        <taxon>Bacillota</taxon>
        <taxon>Bacilli</taxon>
        <taxon>Lactobacillales</taxon>
        <taxon>Aerococcaceae</taxon>
        <taxon>Abiotrophia</taxon>
    </lineage>
</organism>
<dbReference type="InterPro" id="IPR007300">
    <property type="entry name" value="CidB/LrgB"/>
</dbReference>
<dbReference type="EMBL" id="JABZFV010000433">
    <property type="protein sequence ID" value="MBF0935846.1"/>
    <property type="molecule type" value="Genomic_DNA"/>
</dbReference>
<name>A0A929MQW7_ABIDE</name>
<evidence type="ECO:0000256" key="2">
    <source>
        <dbReference type="ARBA" id="ARBA00022475"/>
    </source>
</evidence>
<keyword evidence="2" id="KW-1003">Cell membrane</keyword>
<evidence type="ECO:0000313" key="7">
    <source>
        <dbReference type="EMBL" id="MBF0935846.1"/>
    </source>
</evidence>
<dbReference type="PANTHER" id="PTHR30249">
    <property type="entry name" value="PUTATIVE SEROTONIN TRANSPORTER"/>
    <property type="match status" value="1"/>
</dbReference>
<keyword evidence="5 6" id="KW-0472">Membrane</keyword>
<dbReference type="Proteomes" id="UP000757900">
    <property type="component" value="Unassembled WGS sequence"/>
</dbReference>
<keyword evidence="4 6" id="KW-1133">Transmembrane helix</keyword>
<feature type="transmembrane region" description="Helical" evidence="6">
    <location>
        <begin position="121"/>
        <end position="141"/>
    </location>
</feature>
<proteinExistence type="predicted"/>
<feature type="transmembrane region" description="Helical" evidence="6">
    <location>
        <begin position="36"/>
        <end position="58"/>
    </location>
</feature>
<feature type="transmembrane region" description="Helical" evidence="6">
    <location>
        <begin position="148"/>
        <end position="170"/>
    </location>
</feature>
<evidence type="ECO:0000256" key="3">
    <source>
        <dbReference type="ARBA" id="ARBA00022692"/>
    </source>
</evidence>
<protein>
    <submittedName>
        <fullName evidence="7">LrgB family protein</fullName>
    </submittedName>
</protein>
<gene>
    <name evidence="7" type="ORF">HXK00_09460</name>
</gene>
<feature type="non-terminal residue" evidence="7">
    <location>
        <position position="195"/>
    </location>
</feature>
<reference evidence="7" key="1">
    <citation type="submission" date="2020-04" db="EMBL/GenBank/DDBJ databases">
        <title>Deep metagenomics examines the oral microbiome during advanced dental caries in children, revealing novel taxa and co-occurrences with host molecules.</title>
        <authorList>
            <person name="Baker J.L."/>
            <person name="Morton J.T."/>
            <person name="Dinis M."/>
            <person name="Alvarez R."/>
            <person name="Tran N.C."/>
            <person name="Knight R."/>
            <person name="Edlund A."/>
        </authorList>
    </citation>
    <scope>NUCLEOTIDE SEQUENCE</scope>
    <source>
        <strain evidence="7">JCVI_23_bin.16</strain>
    </source>
</reference>
<evidence type="ECO:0000256" key="5">
    <source>
        <dbReference type="ARBA" id="ARBA00023136"/>
    </source>
</evidence>
<evidence type="ECO:0000313" key="8">
    <source>
        <dbReference type="Proteomes" id="UP000757900"/>
    </source>
</evidence>
<evidence type="ECO:0000256" key="6">
    <source>
        <dbReference type="SAM" id="Phobius"/>
    </source>
</evidence>
<feature type="transmembrane region" description="Helical" evidence="6">
    <location>
        <begin position="94"/>
        <end position="115"/>
    </location>
</feature>
<keyword evidence="3 6" id="KW-0812">Transmembrane</keyword>
<sequence>MSANFWENPLFGLGLSILAYYLGMRLNRRWPHPLTTPLLIATILIIVVLKLTGIPYHAYYVGGSYLNTLIVPSTVALGIPLYKTFHLMKHHIRSILLGTSIAVLINTTFTALLAKLFGMDFFLAISLFPKSVTTAMAVGIIDKMQGMTTVTLVVVVATGILTSVLGPVVLKVLKIEDHVAVGLALGGTGHAVGTG</sequence>
<comment type="subcellular location">
    <subcellularLocation>
        <location evidence="1">Cell membrane</location>
        <topology evidence="1">Multi-pass membrane protein</topology>
    </subcellularLocation>
</comment>
<dbReference type="PANTHER" id="PTHR30249:SF17">
    <property type="entry name" value="HOLIN-LIKE PROTEIN CIDB"/>
    <property type="match status" value="1"/>
</dbReference>